<gene>
    <name evidence="1" type="ORF">ACFQ24_16440</name>
</gene>
<sequence>MRPENANGKQDSGPQDATLALMALGWTLSDGSRADRLLALTGLDADALRAGIDNPVVLAAVLAFLADHEPDLIACADAIGSTPAALIAAQERLARDGWGR</sequence>
<accession>A0ABW3P3Z5</accession>
<dbReference type="Pfam" id="PF12096">
    <property type="entry name" value="DUF3572"/>
    <property type="match status" value="1"/>
</dbReference>
<dbReference type="EMBL" id="JBHTLS010000132">
    <property type="protein sequence ID" value="MFD1106452.1"/>
    <property type="molecule type" value="Genomic_DNA"/>
</dbReference>
<comment type="caution">
    <text evidence="1">The sequence shown here is derived from an EMBL/GenBank/DDBJ whole genome shotgun (WGS) entry which is preliminary data.</text>
</comment>
<dbReference type="RefSeq" id="WP_380913157.1">
    <property type="nucleotide sequence ID" value="NZ_JBHTLS010000132.1"/>
</dbReference>
<protein>
    <submittedName>
        <fullName evidence="1">DUF3572 domain-containing protein</fullName>
    </submittedName>
</protein>
<dbReference type="InterPro" id="IPR021955">
    <property type="entry name" value="DUF3572"/>
</dbReference>
<evidence type="ECO:0000313" key="1">
    <source>
        <dbReference type="EMBL" id="MFD1106452.1"/>
    </source>
</evidence>
<evidence type="ECO:0000313" key="2">
    <source>
        <dbReference type="Proteomes" id="UP001597203"/>
    </source>
</evidence>
<proteinExistence type="predicted"/>
<keyword evidence="2" id="KW-1185">Reference proteome</keyword>
<dbReference type="Proteomes" id="UP001597203">
    <property type="component" value="Unassembled WGS sequence"/>
</dbReference>
<reference evidence="2" key="1">
    <citation type="journal article" date="2019" name="Int. J. Syst. Evol. Microbiol.">
        <title>The Global Catalogue of Microorganisms (GCM) 10K type strain sequencing project: providing services to taxonomists for standard genome sequencing and annotation.</title>
        <authorList>
            <consortium name="The Broad Institute Genomics Platform"/>
            <consortium name="The Broad Institute Genome Sequencing Center for Infectious Disease"/>
            <person name="Wu L."/>
            <person name="Ma J."/>
        </authorList>
    </citation>
    <scope>NUCLEOTIDE SEQUENCE [LARGE SCALE GENOMIC DNA]</scope>
    <source>
        <strain evidence="2">CCUG 54329</strain>
    </source>
</reference>
<name>A0ABW3P3Z5_9SPHN</name>
<organism evidence="1 2">
    <name type="scientific">Sphingobium olei</name>
    <dbReference type="NCBI Taxonomy" id="420955"/>
    <lineage>
        <taxon>Bacteria</taxon>
        <taxon>Pseudomonadati</taxon>
        <taxon>Pseudomonadota</taxon>
        <taxon>Alphaproteobacteria</taxon>
        <taxon>Sphingomonadales</taxon>
        <taxon>Sphingomonadaceae</taxon>
        <taxon>Sphingobium</taxon>
    </lineage>
</organism>